<evidence type="ECO:0000313" key="3">
    <source>
        <dbReference type="EMBL" id="MCF5156275.1"/>
    </source>
</evidence>
<gene>
    <name evidence="3" type="ORF">GIW47_27140</name>
</gene>
<feature type="transmembrane region" description="Helical" evidence="1">
    <location>
        <begin position="255"/>
        <end position="272"/>
    </location>
</feature>
<keyword evidence="1" id="KW-0812">Transmembrane</keyword>
<keyword evidence="3" id="KW-0012">Acyltransferase</keyword>
<evidence type="ECO:0000313" key="4">
    <source>
        <dbReference type="Proteomes" id="UP000814074"/>
    </source>
</evidence>
<feature type="domain" description="Acyltransferase 3" evidence="2">
    <location>
        <begin position="12"/>
        <end position="342"/>
    </location>
</feature>
<feature type="transmembrane region" description="Helical" evidence="1">
    <location>
        <begin position="219"/>
        <end position="240"/>
    </location>
</feature>
<organism evidence="3 4">
    <name type="scientific">Pseudomonas lactis</name>
    <dbReference type="NCBI Taxonomy" id="1615674"/>
    <lineage>
        <taxon>Bacteria</taxon>
        <taxon>Pseudomonadati</taxon>
        <taxon>Pseudomonadota</taxon>
        <taxon>Gammaproteobacteria</taxon>
        <taxon>Pseudomonadales</taxon>
        <taxon>Pseudomonadaceae</taxon>
        <taxon>Pseudomonas</taxon>
    </lineage>
</organism>
<feature type="transmembrane region" description="Helical" evidence="1">
    <location>
        <begin position="16"/>
        <end position="36"/>
    </location>
</feature>
<accession>A0ABS9FY02</accession>
<dbReference type="EMBL" id="WKDU01000054">
    <property type="protein sequence ID" value="MCF5156275.1"/>
    <property type="molecule type" value="Genomic_DNA"/>
</dbReference>
<name>A0ABS9FY02_9PSED</name>
<protein>
    <submittedName>
        <fullName evidence="3">Acyltransferase family protein</fullName>
    </submittedName>
</protein>
<dbReference type="InterPro" id="IPR050879">
    <property type="entry name" value="Acyltransferase_3"/>
</dbReference>
<sequence length="361" mass="41172">MAHSKNINYMPRVDHLRFYAASLVILVHTYIVSGGAESKNFFMFMIMYGSTGVTLFLVLSGFLFTLIAEGGKKELKYSSFIQNRILRVFPLFLVVAFTAMAIHRDTATFNDFLSIFLFSNIESSPTMKFLGPTWTIAVELQFYLIFPFIMAFVRNFGRRYVFGLLVFWILWRTLILYQVNPMSGAAVDNNFYYMTIIGRLDQFLIGIIFAFIYIDYKKYFASFPVLVLSILGVFSMTYWLPNIGAWYSPWPDKSIIGLLEPIAWGFLVISYLSSDFTKLTFVSGIVAALGELSYSAYITHGLVIDAVIKNNLWITFTDGQNTNAILNGLLIIIPAVLAVSWLSFNFIEKPFLSLRKAYTTK</sequence>
<comment type="caution">
    <text evidence="3">The sequence shown here is derived from an EMBL/GenBank/DDBJ whole genome shotgun (WGS) entry which is preliminary data.</text>
</comment>
<dbReference type="PANTHER" id="PTHR23028:SF53">
    <property type="entry name" value="ACYL_TRANSF_3 DOMAIN-CONTAINING PROTEIN"/>
    <property type="match status" value="1"/>
</dbReference>
<dbReference type="Proteomes" id="UP000814074">
    <property type="component" value="Unassembled WGS sequence"/>
</dbReference>
<dbReference type="GO" id="GO:0016746">
    <property type="term" value="F:acyltransferase activity"/>
    <property type="evidence" value="ECO:0007669"/>
    <property type="project" value="UniProtKB-KW"/>
</dbReference>
<keyword evidence="4" id="KW-1185">Reference proteome</keyword>
<dbReference type="InterPro" id="IPR002656">
    <property type="entry name" value="Acyl_transf_3_dom"/>
</dbReference>
<keyword evidence="1" id="KW-0472">Membrane</keyword>
<dbReference type="RefSeq" id="WP_120249062.1">
    <property type="nucleotide sequence ID" value="NZ_JAEHTJ010000007.1"/>
</dbReference>
<feature type="transmembrane region" description="Helical" evidence="1">
    <location>
        <begin position="279"/>
        <end position="304"/>
    </location>
</feature>
<dbReference type="Pfam" id="PF01757">
    <property type="entry name" value="Acyl_transf_3"/>
    <property type="match status" value="1"/>
</dbReference>
<proteinExistence type="predicted"/>
<evidence type="ECO:0000256" key="1">
    <source>
        <dbReference type="SAM" id="Phobius"/>
    </source>
</evidence>
<keyword evidence="1" id="KW-1133">Transmembrane helix</keyword>
<reference evidence="3 4" key="1">
    <citation type="submission" date="2019-11" db="EMBL/GenBank/DDBJ databases">
        <title>Epiphytic Pseudomonas syringae from cherry orchards.</title>
        <authorList>
            <person name="Hulin M.T."/>
        </authorList>
    </citation>
    <scope>NUCLEOTIDE SEQUENCE [LARGE SCALE GENOMIC DNA]</scope>
    <source>
        <strain evidence="3 4">PA-6-3B</strain>
    </source>
</reference>
<feature type="transmembrane region" description="Helical" evidence="1">
    <location>
        <begin position="134"/>
        <end position="153"/>
    </location>
</feature>
<feature type="transmembrane region" description="Helical" evidence="1">
    <location>
        <begin position="160"/>
        <end position="179"/>
    </location>
</feature>
<keyword evidence="3" id="KW-0808">Transferase</keyword>
<feature type="transmembrane region" description="Helical" evidence="1">
    <location>
        <begin position="42"/>
        <end position="64"/>
    </location>
</feature>
<evidence type="ECO:0000259" key="2">
    <source>
        <dbReference type="Pfam" id="PF01757"/>
    </source>
</evidence>
<feature type="transmembrane region" description="Helical" evidence="1">
    <location>
        <begin position="324"/>
        <end position="347"/>
    </location>
</feature>
<feature type="transmembrane region" description="Helical" evidence="1">
    <location>
        <begin position="191"/>
        <end position="212"/>
    </location>
</feature>
<feature type="transmembrane region" description="Helical" evidence="1">
    <location>
        <begin position="85"/>
        <end position="103"/>
    </location>
</feature>
<dbReference type="PANTHER" id="PTHR23028">
    <property type="entry name" value="ACETYLTRANSFERASE"/>
    <property type="match status" value="1"/>
</dbReference>